<dbReference type="Pfam" id="PF06897">
    <property type="entry name" value="DUF1269"/>
    <property type="match status" value="1"/>
</dbReference>
<dbReference type="InterPro" id="IPR009200">
    <property type="entry name" value="DUF1269_membrane"/>
</dbReference>
<evidence type="ECO:0000313" key="5">
    <source>
        <dbReference type="Proteomes" id="UP001164081"/>
    </source>
</evidence>
<dbReference type="Proteomes" id="UP000595320">
    <property type="component" value="Chromosome"/>
</dbReference>
<name>A0A3F3LCY3_9GAMM</name>
<dbReference type="EMBL" id="CP089044">
    <property type="protein sequence ID" value="UYF76403.1"/>
    <property type="molecule type" value="Genomic_DNA"/>
</dbReference>
<reference evidence="2 4" key="1">
    <citation type="submission" date="2021-01" db="EMBL/GenBank/DDBJ databases">
        <title>FDA dAtabase for Regulatory Grade micrObial Sequences (FDA-ARGOS): Supporting development and validation of Infectious Disease Dx tests.</title>
        <authorList>
            <person name="Sproer C."/>
            <person name="Gronow S."/>
            <person name="Severitt S."/>
            <person name="Schroder I."/>
            <person name="Tallon L."/>
            <person name="Sadzewicz L."/>
            <person name="Zhao X."/>
            <person name="Boylan J."/>
            <person name="Ott S."/>
            <person name="Bowen H."/>
            <person name="Vavikolanu K."/>
            <person name="Mehta A."/>
            <person name="Aluvathingal J."/>
            <person name="Nadendla S."/>
            <person name="Lowell S."/>
            <person name="Myers T."/>
            <person name="Yan Y."/>
            <person name="Sichtig H."/>
        </authorList>
    </citation>
    <scope>NUCLEOTIDE SEQUENCE [LARGE SCALE GENOMIC DNA]</scope>
    <source>
        <strain evidence="2 4">FDAARGOS_1096</strain>
    </source>
</reference>
<evidence type="ECO:0000313" key="2">
    <source>
        <dbReference type="EMBL" id="QQT86142.1"/>
    </source>
</evidence>
<accession>A0A3F3LCY3</accession>
<proteinExistence type="predicted"/>
<sequence length="196" mass="21569">MSHNILLVTWDTSSKAYEAYSQVKNQITGNINQLAVIERQDDGKISINDGYSYTAGDNTVGGSLIGTLIGILGGPLGMLLGFSTGALIGSLADLDDADTDEAVLAEISKYLPIGSTGLIIDIEEQDENATDTLLRNLGATVYRWNYEVVEAEVEASIEAWEHANKEANKVLKEQRKEENKQKRQQKWADFKAKFKK</sequence>
<gene>
    <name evidence="2" type="ORF">I6I53_14915</name>
    <name evidence="3" type="ORF">LSO58_05855</name>
</gene>
<dbReference type="EMBL" id="CP068176">
    <property type="protein sequence ID" value="QQT86142.1"/>
    <property type="molecule type" value="Genomic_DNA"/>
</dbReference>
<feature type="region of interest" description="Disordered" evidence="1">
    <location>
        <begin position="173"/>
        <end position="196"/>
    </location>
</feature>
<dbReference type="AlphaFoldDB" id="A0A3F3LCY3"/>
<dbReference type="GeneID" id="66211999"/>
<reference evidence="3" key="2">
    <citation type="journal article" date="2022" name="J Glob Antimicrob Resist">
        <title>Comparative analysis of IMP-4- and OXA-58-containing plasmids of three carbapenemase-producing Acinetobacter ursingii strains in the Netherlands.</title>
        <authorList>
            <person name="Hendrickx A.P.A."/>
            <person name="Schade R.P."/>
            <person name="Landman F."/>
            <person name="Bosch T."/>
            <person name="Schouls L.M."/>
            <person name="van Dijk K."/>
        </authorList>
    </citation>
    <scope>NUCLEOTIDE SEQUENCE</scope>
    <source>
        <strain evidence="3">RIVM_C010761</strain>
    </source>
</reference>
<evidence type="ECO:0000313" key="4">
    <source>
        <dbReference type="Proteomes" id="UP000595320"/>
    </source>
</evidence>
<evidence type="ECO:0000256" key="1">
    <source>
        <dbReference type="SAM" id="MobiDB-lite"/>
    </source>
</evidence>
<evidence type="ECO:0000313" key="3">
    <source>
        <dbReference type="EMBL" id="UYF76403.1"/>
    </source>
</evidence>
<organism evidence="3 5">
    <name type="scientific">Acinetobacter ursingii</name>
    <dbReference type="NCBI Taxonomy" id="108980"/>
    <lineage>
        <taxon>Bacteria</taxon>
        <taxon>Pseudomonadati</taxon>
        <taxon>Pseudomonadota</taxon>
        <taxon>Gammaproteobacteria</taxon>
        <taxon>Moraxellales</taxon>
        <taxon>Moraxellaceae</taxon>
        <taxon>Acinetobacter</taxon>
    </lineage>
</organism>
<protein>
    <submittedName>
        <fullName evidence="3">DUF1269 domain-containing protein</fullName>
    </submittedName>
</protein>
<dbReference type="RefSeq" id="WP_004986931.1">
    <property type="nucleotide sequence ID" value="NZ_AP018824.1"/>
</dbReference>
<dbReference type="Proteomes" id="UP001164081">
    <property type="component" value="Chromosome"/>
</dbReference>